<proteinExistence type="predicted"/>
<dbReference type="RefSeq" id="WP_392396492.1">
    <property type="nucleotide sequence ID" value="NZ_JAURTK010000049.1"/>
</dbReference>
<dbReference type="Proteomes" id="UP001229486">
    <property type="component" value="Unassembled WGS sequence"/>
</dbReference>
<accession>A0AB73IVF1</accession>
<comment type="caution">
    <text evidence="1">The sequence shown here is derived from an EMBL/GenBank/DDBJ whole genome shotgun (WGS) entry which is preliminary data.</text>
</comment>
<reference evidence="1" key="1">
    <citation type="submission" date="2023-07" db="EMBL/GenBank/DDBJ databases">
        <title>Sorghum-associated microbial communities from plants grown in Nebraska, USA.</title>
        <authorList>
            <person name="Schachtman D."/>
        </authorList>
    </citation>
    <scope>NUCLEOTIDE SEQUENCE</scope>
    <source>
        <strain evidence="1">DS1061</strain>
    </source>
</reference>
<dbReference type="EMBL" id="JAURTK010000049">
    <property type="protein sequence ID" value="MDP9652007.1"/>
    <property type="molecule type" value="Genomic_DNA"/>
</dbReference>
<evidence type="ECO:0000313" key="2">
    <source>
        <dbReference type="Proteomes" id="UP001229486"/>
    </source>
</evidence>
<organism evidence="1 2">
    <name type="scientific">Paraburkholderia caledonica</name>
    <dbReference type="NCBI Taxonomy" id="134536"/>
    <lineage>
        <taxon>Bacteria</taxon>
        <taxon>Pseudomonadati</taxon>
        <taxon>Pseudomonadota</taxon>
        <taxon>Betaproteobacteria</taxon>
        <taxon>Burkholderiales</taxon>
        <taxon>Burkholderiaceae</taxon>
        <taxon>Paraburkholderia</taxon>
    </lineage>
</organism>
<gene>
    <name evidence="1" type="ORF">J2793_007482</name>
</gene>
<evidence type="ECO:0000313" key="1">
    <source>
        <dbReference type="EMBL" id="MDP9652007.1"/>
    </source>
</evidence>
<dbReference type="AlphaFoldDB" id="A0AB73IVF1"/>
<protein>
    <submittedName>
        <fullName evidence="1">Uncharacterized protein</fullName>
    </submittedName>
</protein>
<sequence length="93" mass="10017">MRTVDAHGGATVVPERQVRFALDPKVDAFAGTVLFDLFNDGVILAGASVIGRSSALPLMFELLSDPAFVALLNHQGHVTMPQLLWNRLSGRDS</sequence>
<name>A0AB73IVF1_9BURK</name>